<dbReference type="PANTHER" id="PTHR38107">
    <property type="match status" value="1"/>
</dbReference>
<proteinExistence type="inferred from homology"/>
<dbReference type="CDD" id="cd00737">
    <property type="entry name" value="lyz_endolysin_autolysin"/>
    <property type="match status" value="1"/>
</dbReference>
<keyword evidence="10" id="KW-1185">Reference proteome</keyword>
<dbReference type="InterPro" id="IPR034690">
    <property type="entry name" value="Endolysin_T4_type"/>
</dbReference>
<dbReference type="Gene3D" id="1.10.530.40">
    <property type="match status" value="1"/>
</dbReference>
<evidence type="ECO:0000256" key="3">
    <source>
        <dbReference type="ARBA" id="ARBA00022638"/>
    </source>
</evidence>
<dbReference type="InterPro" id="IPR002196">
    <property type="entry name" value="Glyco_hydro_24"/>
</dbReference>
<protein>
    <recommendedName>
        <fullName evidence="7">Lysozyme</fullName>
        <ecNumber evidence="7">3.2.1.17</ecNumber>
    </recommendedName>
</protein>
<evidence type="ECO:0000256" key="8">
    <source>
        <dbReference type="SAM" id="MobiDB-lite"/>
    </source>
</evidence>
<evidence type="ECO:0000256" key="6">
    <source>
        <dbReference type="ARBA" id="ARBA00023295"/>
    </source>
</evidence>
<comment type="catalytic activity">
    <reaction evidence="1 7">
        <text>Hydrolysis of (1-&gt;4)-beta-linkages between N-acetylmuramic acid and N-acetyl-D-glucosamine residues in a peptidoglycan and between N-acetyl-D-glucosamine residues in chitodextrins.</text>
        <dbReference type="EC" id="3.2.1.17"/>
    </reaction>
</comment>
<comment type="similarity">
    <text evidence="7">Belongs to the glycosyl hydrolase 24 family.</text>
</comment>
<organism evidence="9 10">
    <name type="scientific">Aurantiacibacter gilvus</name>
    <dbReference type="NCBI Taxonomy" id="3139141"/>
    <lineage>
        <taxon>Bacteria</taxon>
        <taxon>Pseudomonadati</taxon>
        <taxon>Pseudomonadota</taxon>
        <taxon>Alphaproteobacteria</taxon>
        <taxon>Sphingomonadales</taxon>
        <taxon>Erythrobacteraceae</taxon>
        <taxon>Aurantiacibacter</taxon>
    </lineage>
</organism>
<dbReference type="SUPFAM" id="SSF53955">
    <property type="entry name" value="Lysozyme-like"/>
    <property type="match status" value="1"/>
</dbReference>
<keyword evidence="3 7" id="KW-0081">Bacteriolytic enzyme</keyword>
<dbReference type="Pfam" id="PF00959">
    <property type="entry name" value="Phage_lysozyme"/>
    <property type="match status" value="1"/>
</dbReference>
<evidence type="ECO:0000256" key="2">
    <source>
        <dbReference type="ARBA" id="ARBA00022529"/>
    </source>
</evidence>
<gene>
    <name evidence="9" type="ORF">AAEO60_02295</name>
</gene>
<evidence type="ECO:0000256" key="1">
    <source>
        <dbReference type="ARBA" id="ARBA00000632"/>
    </source>
</evidence>
<evidence type="ECO:0000313" key="10">
    <source>
        <dbReference type="Proteomes" id="UP001497045"/>
    </source>
</evidence>
<dbReference type="HAMAP" id="MF_04110">
    <property type="entry name" value="ENDOLYSIN_T4"/>
    <property type="match status" value="1"/>
</dbReference>
<dbReference type="InterPro" id="IPR023347">
    <property type="entry name" value="Lysozyme_dom_sf"/>
</dbReference>
<dbReference type="EC" id="3.2.1.17" evidence="7"/>
<keyword evidence="2 7" id="KW-0929">Antimicrobial</keyword>
<reference evidence="9 10" key="1">
    <citation type="submission" date="2024-04" db="EMBL/GenBank/DDBJ databases">
        <title>Aurantiacibacter sp. DGU6 16S ribosomal RNA gene Genome sequencing and assembly.</title>
        <authorList>
            <person name="Park S."/>
        </authorList>
    </citation>
    <scope>NUCLEOTIDE SEQUENCE [LARGE SCALE GENOMIC DNA]</scope>
    <source>
        <strain evidence="9 10">DGU6</strain>
    </source>
</reference>
<evidence type="ECO:0000313" key="9">
    <source>
        <dbReference type="EMBL" id="MEL1249495.1"/>
    </source>
</evidence>
<dbReference type="EMBL" id="JBBYHV010000001">
    <property type="protein sequence ID" value="MEL1249495.1"/>
    <property type="molecule type" value="Genomic_DNA"/>
</dbReference>
<keyword evidence="6 7" id="KW-0326">Glycosidase</keyword>
<feature type="region of interest" description="Disordered" evidence="8">
    <location>
        <begin position="81"/>
        <end position="100"/>
    </location>
</feature>
<dbReference type="InterPro" id="IPR033907">
    <property type="entry name" value="Endolysin_autolysin"/>
</dbReference>
<evidence type="ECO:0000256" key="7">
    <source>
        <dbReference type="RuleBase" id="RU003788"/>
    </source>
</evidence>
<sequence>MNRKTVFDLIRRALGRPFRQSEVDAIDAVLDKVPGGTCDNFLQDTVTPVTPSPASDWKVGEKGIALIQQFEGCARQRRDGKVEAYPDPGSSLARTGSGSGEPWTIGWGATGPGIGPGTVWTQDACDARLEADLERYAREVARALGDAPTSQPQFDALVSFHYNTGAIAKATLTRLHKAGDFAGAAREFERWCHAGGRVMKGLVRRRAAEAALYRSGA</sequence>
<dbReference type="Proteomes" id="UP001497045">
    <property type="component" value="Unassembled WGS sequence"/>
</dbReference>
<comment type="caution">
    <text evidence="9">The sequence shown here is derived from an EMBL/GenBank/DDBJ whole genome shotgun (WGS) entry which is preliminary data.</text>
</comment>
<keyword evidence="4 7" id="KW-0378">Hydrolase</keyword>
<dbReference type="InterPro" id="IPR051018">
    <property type="entry name" value="Bacteriophage_GH24"/>
</dbReference>
<accession>A0ABU9IAT5</accession>
<dbReference type="InterPro" id="IPR023346">
    <property type="entry name" value="Lysozyme-like_dom_sf"/>
</dbReference>
<dbReference type="PANTHER" id="PTHR38107:SF3">
    <property type="entry name" value="LYSOZYME RRRD-RELATED"/>
    <property type="match status" value="1"/>
</dbReference>
<evidence type="ECO:0000256" key="4">
    <source>
        <dbReference type="ARBA" id="ARBA00022801"/>
    </source>
</evidence>
<name>A0ABU9IAT5_9SPHN</name>
<dbReference type="RefSeq" id="WP_341672030.1">
    <property type="nucleotide sequence ID" value="NZ_JBBYHV010000001.1"/>
</dbReference>
<keyword evidence="5" id="KW-1035">Host cytoplasm</keyword>
<evidence type="ECO:0000256" key="5">
    <source>
        <dbReference type="ARBA" id="ARBA00023200"/>
    </source>
</evidence>